<keyword evidence="2" id="KW-1185">Reference proteome</keyword>
<name>A0ACB8B502_9AGAM</name>
<proteinExistence type="predicted"/>
<evidence type="ECO:0000313" key="2">
    <source>
        <dbReference type="Proteomes" id="UP000790709"/>
    </source>
</evidence>
<dbReference type="EMBL" id="MU266588">
    <property type="protein sequence ID" value="KAH7920329.1"/>
    <property type="molecule type" value="Genomic_DNA"/>
</dbReference>
<organism evidence="1 2">
    <name type="scientific">Leucogyrophana mollusca</name>
    <dbReference type="NCBI Taxonomy" id="85980"/>
    <lineage>
        <taxon>Eukaryota</taxon>
        <taxon>Fungi</taxon>
        <taxon>Dikarya</taxon>
        <taxon>Basidiomycota</taxon>
        <taxon>Agaricomycotina</taxon>
        <taxon>Agaricomycetes</taxon>
        <taxon>Agaricomycetidae</taxon>
        <taxon>Boletales</taxon>
        <taxon>Boletales incertae sedis</taxon>
        <taxon>Leucogyrophana</taxon>
    </lineage>
</organism>
<evidence type="ECO:0000313" key="1">
    <source>
        <dbReference type="EMBL" id="KAH7920329.1"/>
    </source>
</evidence>
<accession>A0ACB8B502</accession>
<sequence length="257" mass="28437">MDFTEEITIGGWGTVISRIHASASKDVYRTLMGVFGVPWKMWPGKQGDYNTTVVDTLGSGLEDLFKIDVKPANFVLGTEKTTNLANVIDFGLAETFRDLKMGAHISNLLCTDAHGSPHRMLLVGRHRVPRLHAHFLCGTLPWRQTKGGTNSANWDAIIHVTKLAALPLLTAGLSTGFATVFEHTRGLEFGNLPSYEGLWGLFRDLAWHVGVRYDGVFDWMLGPVRVGMGRFGEACNARRWLWEERRGGVIGGASNRI</sequence>
<gene>
    <name evidence="1" type="ORF">BV22DRAFT_1107749</name>
</gene>
<dbReference type="Proteomes" id="UP000790709">
    <property type="component" value="Unassembled WGS sequence"/>
</dbReference>
<protein>
    <submittedName>
        <fullName evidence="1">Uncharacterized protein</fullName>
    </submittedName>
</protein>
<reference evidence="1" key="1">
    <citation type="journal article" date="2021" name="New Phytol.">
        <title>Evolutionary innovations through gain and loss of genes in the ectomycorrhizal Boletales.</title>
        <authorList>
            <person name="Wu G."/>
            <person name="Miyauchi S."/>
            <person name="Morin E."/>
            <person name="Kuo A."/>
            <person name="Drula E."/>
            <person name="Varga T."/>
            <person name="Kohler A."/>
            <person name="Feng B."/>
            <person name="Cao Y."/>
            <person name="Lipzen A."/>
            <person name="Daum C."/>
            <person name="Hundley H."/>
            <person name="Pangilinan J."/>
            <person name="Johnson J."/>
            <person name="Barry K."/>
            <person name="LaButti K."/>
            <person name="Ng V."/>
            <person name="Ahrendt S."/>
            <person name="Min B."/>
            <person name="Choi I.G."/>
            <person name="Park H."/>
            <person name="Plett J.M."/>
            <person name="Magnuson J."/>
            <person name="Spatafora J.W."/>
            <person name="Nagy L.G."/>
            <person name="Henrissat B."/>
            <person name="Grigoriev I.V."/>
            <person name="Yang Z.L."/>
            <person name="Xu J."/>
            <person name="Martin F.M."/>
        </authorList>
    </citation>
    <scope>NUCLEOTIDE SEQUENCE</scope>
    <source>
        <strain evidence="1">KUC20120723A-06</strain>
    </source>
</reference>
<comment type="caution">
    <text evidence="1">The sequence shown here is derived from an EMBL/GenBank/DDBJ whole genome shotgun (WGS) entry which is preliminary data.</text>
</comment>